<reference evidence="6 7" key="1">
    <citation type="submission" date="2019-07" db="EMBL/GenBank/DDBJ databases">
        <title>Genome sequencing for Formosa sp. PS13.</title>
        <authorList>
            <person name="Park S.-J."/>
        </authorList>
    </citation>
    <scope>NUCLEOTIDE SEQUENCE [LARGE SCALE GENOMIC DNA]</scope>
    <source>
        <strain evidence="6 7">PS13</strain>
    </source>
</reference>
<organism evidence="6 7">
    <name type="scientific">Formosa sediminum</name>
    <dbReference type="NCBI Taxonomy" id="2594004"/>
    <lineage>
        <taxon>Bacteria</taxon>
        <taxon>Pseudomonadati</taxon>
        <taxon>Bacteroidota</taxon>
        <taxon>Flavobacteriia</taxon>
        <taxon>Flavobacteriales</taxon>
        <taxon>Flavobacteriaceae</taxon>
        <taxon>Formosa</taxon>
    </lineage>
</organism>
<protein>
    <submittedName>
        <fullName evidence="6">DUF4870 domain-containing protein</fullName>
    </submittedName>
</protein>
<gene>
    <name evidence="6" type="ORF">FNB79_10280</name>
</gene>
<dbReference type="InterPro" id="IPR019109">
    <property type="entry name" value="MamF_MmsF"/>
</dbReference>
<dbReference type="Proteomes" id="UP000319209">
    <property type="component" value="Chromosome"/>
</dbReference>
<keyword evidence="2 5" id="KW-0812">Transmembrane</keyword>
<feature type="transmembrane region" description="Helical" evidence="5">
    <location>
        <begin position="21"/>
        <end position="38"/>
    </location>
</feature>
<evidence type="ECO:0000256" key="2">
    <source>
        <dbReference type="ARBA" id="ARBA00022692"/>
    </source>
</evidence>
<name>A0A516GS35_9FLAO</name>
<evidence type="ECO:0000256" key="5">
    <source>
        <dbReference type="SAM" id="Phobius"/>
    </source>
</evidence>
<feature type="transmembrane region" description="Helical" evidence="5">
    <location>
        <begin position="103"/>
        <end position="126"/>
    </location>
</feature>
<evidence type="ECO:0000256" key="3">
    <source>
        <dbReference type="ARBA" id="ARBA00022989"/>
    </source>
</evidence>
<dbReference type="Pfam" id="PF09685">
    <property type="entry name" value="MamF_MmsF"/>
    <property type="match status" value="1"/>
</dbReference>
<evidence type="ECO:0000256" key="1">
    <source>
        <dbReference type="ARBA" id="ARBA00004141"/>
    </source>
</evidence>
<dbReference type="EMBL" id="CP041637">
    <property type="protein sequence ID" value="QDO94329.1"/>
    <property type="molecule type" value="Genomic_DNA"/>
</dbReference>
<evidence type="ECO:0000313" key="7">
    <source>
        <dbReference type="Proteomes" id="UP000319209"/>
    </source>
</evidence>
<evidence type="ECO:0000256" key="4">
    <source>
        <dbReference type="ARBA" id="ARBA00023136"/>
    </source>
</evidence>
<keyword evidence="7" id="KW-1185">Reference proteome</keyword>
<dbReference type="OrthoDB" id="9808930at2"/>
<dbReference type="AlphaFoldDB" id="A0A516GS35"/>
<keyword evidence="3 5" id="KW-1133">Transmembrane helix</keyword>
<proteinExistence type="predicted"/>
<sequence length="148" mass="16789">MPSNHQNNIATCIHLSTFSRFFFPFGNFIAPIVLWITNRDKSDFIDRHGKQAINFQLSILLYTIVLGMISIPFFIFNFINDINVINLNLFESIHINIGKPSPLLYLGGALGGLAIIGFLIELALIIRASLKAKEGEDYQYPFTIHFIK</sequence>
<accession>A0A516GS35</accession>
<comment type="subcellular location">
    <subcellularLocation>
        <location evidence="1">Membrane</location>
        <topology evidence="1">Multi-pass membrane protein</topology>
    </subcellularLocation>
</comment>
<evidence type="ECO:0000313" key="6">
    <source>
        <dbReference type="EMBL" id="QDO94329.1"/>
    </source>
</evidence>
<dbReference type="KEGG" id="fop:FNB79_10280"/>
<feature type="transmembrane region" description="Helical" evidence="5">
    <location>
        <begin position="59"/>
        <end position="79"/>
    </location>
</feature>
<keyword evidence="4 5" id="KW-0472">Membrane</keyword>
<dbReference type="RefSeq" id="WP_143381214.1">
    <property type="nucleotide sequence ID" value="NZ_CP041637.1"/>
</dbReference>